<gene>
    <name evidence="1" type="ORF">AVEN_229086_1</name>
</gene>
<protein>
    <submittedName>
        <fullName evidence="1">Uncharacterized protein</fullName>
    </submittedName>
</protein>
<evidence type="ECO:0000313" key="1">
    <source>
        <dbReference type="EMBL" id="GBM82447.1"/>
    </source>
</evidence>
<dbReference type="Proteomes" id="UP000499080">
    <property type="component" value="Unassembled WGS sequence"/>
</dbReference>
<organism evidence="1 2">
    <name type="scientific">Araneus ventricosus</name>
    <name type="common">Orbweaver spider</name>
    <name type="synonym">Epeira ventricosa</name>
    <dbReference type="NCBI Taxonomy" id="182803"/>
    <lineage>
        <taxon>Eukaryota</taxon>
        <taxon>Metazoa</taxon>
        <taxon>Ecdysozoa</taxon>
        <taxon>Arthropoda</taxon>
        <taxon>Chelicerata</taxon>
        <taxon>Arachnida</taxon>
        <taxon>Araneae</taxon>
        <taxon>Araneomorphae</taxon>
        <taxon>Entelegynae</taxon>
        <taxon>Araneoidea</taxon>
        <taxon>Araneidae</taxon>
        <taxon>Araneus</taxon>
    </lineage>
</organism>
<accession>A0A4Y2IXA8</accession>
<evidence type="ECO:0000313" key="2">
    <source>
        <dbReference type="Proteomes" id="UP000499080"/>
    </source>
</evidence>
<name>A0A4Y2IXA8_ARAVE</name>
<keyword evidence="2" id="KW-1185">Reference proteome</keyword>
<sequence>MFLASTLNSRRILATARVSLQPFHTLGVGLCWLPLPMLISSFWQPGGHQYHRQSMFLASTLNSRRILATARVSLQPFHTLGARLCWLPLPMLISSFWQPGGHQ</sequence>
<reference evidence="1 2" key="1">
    <citation type="journal article" date="2019" name="Sci. Rep.">
        <title>Orb-weaving spider Araneus ventricosus genome elucidates the spidroin gene catalogue.</title>
        <authorList>
            <person name="Kono N."/>
            <person name="Nakamura H."/>
            <person name="Ohtoshi R."/>
            <person name="Moran D.A.P."/>
            <person name="Shinohara A."/>
            <person name="Yoshida Y."/>
            <person name="Fujiwara M."/>
            <person name="Mori M."/>
            <person name="Tomita M."/>
            <person name="Arakawa K."/>
        </authorList>
    </citation>
    <scope>NUCLEOTIDE SEQUENCE [LARGE SCALE GENOMIC DNA]</scope>
</reference>
<proteinExistence type="predicted"/>
<dbReference type="AlphaFoldDB" id="A0A4Y2IXA8"/>
<comment type="caution">
    <text evidence="1">The sequence shown here is derived from an EMBL/GenBank/DDBJ whole genome shotgun (WGS) entry which is preliminary data.</text>
</comment>
<dbReference type="EMBL" id="BGPR01003011">
    <property type="protein sequence ID" value="GBM82447.1"/>
    <property type="molecule type" value="Genomic_DNA"/>
</dbReference>